<evidence type="ECO:0000256" key="2">
    <source>
        <dbReference type="ARBA" id="ARBA00022898"/>
    </source>
</evidence>
<dbReference type="InterPro" id="IPR015421">
    <property type="entry name" value="PyrdxlP-dep_Trfase_major"/>
</dbReference>
<dbReference type="Pfam" id="PF01053">
    <property type="entry name" value="Cys_Met_Meta_PP"/>
    <property type="match status" value="1"/>
</dbReference>
<dbReference type="AlphaFoldDB" id="A0A1A9I9C0"/>
<dbReference type="GO" id="GO:0009086">
    <property type="term" value="P:methionine biosynthetic process"/>
    <property type="evidence" value="ECO:0007669"/>
    <property type="project" value="UniProtKB-ARBA"/>
</dbReference>
<dbReference type="STRING" id="1176587.A8C56_22020"/>
<dbReference type="InterPro" id="IPR015424">
    <property type="entry name" value="PyrdxlP-dep_Trfase"/>
</dbReference>
<dbReference type="GO" id="GO:0030170">
    <property type="term" value="F:pyridoxal phosphate binding"/>
    <property type="evidence" value="ECO:0007669"/>
    <property type="project" value="InterPro"/>
</dbReference>
<evidence type="ECO:0000313" key="5">
    <source>
        <dbReference type="EMBL" id="ANH83302.1"/>
    </source>
</evidence>
<accession>A0A1A9I9C0</accession>
<dbReference type="PANTHER" id="PTHR11808:SF80">
    <property type="entry name" value="CYSTATHIONINE GAMMA-LYASE"/>
    <property type="match status" value="1"/>
</dbReference>
<dbReference type="InterPro" id="IPR054542">
    <property type="entry name" value="Cys_met_metab_PP"/>
</dbReference>
<feature type="modified residue" description="N6-(pyridoxal phosphate)lysine" evidence="3">
    <location>
        <position position="225"/>
    </location>
</feature>
<dbReference type="SUPFAM" id="SSF53383">
    <property type="entry name" value="PLP-dependent transferases"/>
    <property type="match status" value="1"/>
</dbReference>
<keyword evidence="2 3" id="KW-0663">Pyridoxal phosphate</keyword>
<protein>
    <submittedName>
        <fullName evidence="5">Cystathionine gamma-synthase</fullName>
    </submittedName>
</protein>
<evidence type="ECO:0000256" key="1">
    <source>
        <dbReference type="ARBA" id="ARBA00001933"/>
    </source>
</evidence>
<dbReference type="GO" id="GO:0005737">
    <property type="term" value="C:cytoplasm"/>
    <property type="evidence" value="ECO:0007669"/>
    <property type="project" value="TreeGrafter"/>
</dbReference>
<dbReference type="PIRSF" id="PIRSF001434">
    <property type="entry name" value="CGS"/>
    <property type="match status" value="1"/>
</dbReference>
<dbReference type="InterPro" id="IPR015422">
    <property type="entry name" value="PyrdxlP-dep_Trfase_small"/>
</dbReference>
<dbReference type="Proteomes" id="UP000077667">
    <property type="component" value="Chromosome"/>
</dbReference>
<reference evidence="5 6" key="1">
    <citation type="submission" date="2016-05" db="EMBL/GenBank/DDBJ databases">
        <title>Niabella ginsenosidivorans BS26 whole genome sequencing.</title>
        <authorList>
            <person name="Im W.T."/>
            <person name="Siddiqi M.Z."/>
        </authorList>
    </citation>
    <scope>NUCLEOTIDE SEQUENCE [LARGE SCALE GENOMIC DNA]</scope>
    <source>
        <strain evidence="5 6">BS26</strain>
    </source>
</reference>
<dbReference type="RefSeq" id="WP_067760743.1">
    <property type="nucleotide sequence ID" value="NZ_CP015772.1"/>
</dbReference>
<gene>
    <name evidence="5" type="ORF">A8C56_22020</name>
</gene>
<name>A0A1A9I9C0_9BACT</name>
<dbReference type="FunFam" id="3.90.1150.10:FF:000033">
    <property type="entry name" value="Cystathionine gamma-synthase"/>
    <property type="match status" value="1"/>
</dbReference>
<sequence>MSNHTPQYFEDFCSAAIHSIHDEGSLHSHSIPVYATSTFVFDSAEQGMNRFAGKEPGYIYSRFANPTTAAAEKLIASLEAFGLKNQDGQPLQLKALLHASGQGALATLCFSLLKAGDAVLTNTALYGGTHEFFSYLLAKAGIQTLFIDLTDNDAVALALKQHNTIKLIHIESPANPTMECTDIEAICKLAAPYGIKVSIDNTFATPYLQQPFAFGVDFVYHSATKFLNGHGTAIGGALVGRDIDLMQSTALKTFKLLGANSNPFDAFLLINGIKTLPLRMRQHSENARKVAEWLSKHPAVKKVNYNGLATHPHYALSKKQMRYPGAVMSFELKNGLEAGKRFINRLQMCTRAVSLGTVDTLISHPASMSHAIMQPEERLKAGVTDGLIRMSVGIEAVEDILKDLEQALAL</sequence>
<evidence type="ECO:0000313" key="6">
    <source>
        <dbReference type="Proteomes" id="UP000077667"/>
    </source>
</evidence>
<dbReference type="OrthoDB" id="9803729at2"/>
<evidence type="ECO:0000256" key="3">
    <source>
        <dbReference type="PIRSR" id="PIRSR001434-2"/>
    </source>
</evidence>
<comment type="cofactor">
    <cofactor evidence="1 4">
        <name>pyridoxal 5'-phosphate</name>
        <dbReference type="ChEBI" id="CHEBI:597326"/>
    </cofactor>
</comment>
<dbReference type="FunFam" id="3.40.640.10:FF:000046">
    <property type="entry name" value="Cystathionine gamma-lyase"/>
    <property type="match status" value="1"/>
</dbReference>
<dbReference type="PROSITE" id="PS00868">
    <property type="entry name" value="CYS_MET_METAB_PP"/>
    <property type="match status" value="1"/>
</dbReference>
<organism evidence="5 6">
    <name type="scientific">Niabella ginsenosidivorans</name>
    <dbReference type="NCBI Taxonomy" id="1176587"/>
    <lineage>
        <taxon>Bacteria</taxon>
        <taxon>Pseudomonadati</taxon>
        <taxon>Bacteroidota</taxon>
        <taxon>Chitinophagia</taxon>
        <taxon>Chitinophagales</taxon>
        <taxon>Chitinophagaceae</taxon>
        <taxon>Niabella</taxon>
    </lineage>
</organism>
<proteinExistence type="inferred from homology"/>
<dbReference type="InterPro" id="IPR000277">
    <property type="entry name" value="Cys/Met-Metab_PyrdxlP-dep_enz"/>
</dbReference>
<dbReference type="Gene3D" id="3.40.640.10">
    <property type="entry name" value="Type I PLP-dependent aspartate aminotransferase-like (Major domain)"/>
    <property type="match status" value="1"/>
</dbReference>
<dbReference type="GO" id="GO:0016846">
    <property type="term" value="F:carbon-sulfur lyase activity"/>
    <property type="evidence" value="ECO:0007669"/>
    <property type="project" value="TreeGrafter"/>
</dbReference>
<comment type="similarity">
    <text evidence="4">Belongs to the trans-sulfuration enzymes family.</text>
</comment>
<dbReference type="CDD" id="cd00614">
    <property type="entry name" value="CGS_like"/>
    <property type="match status" value="1"/>
</dbReference>
<dbReference type="EMBL" id="CP015772">
    <property type="protein sequence ID" value="ANH83302.1"/>
    <property type="molecule type" value="Genomic_DNA"/>
</dbReference>
<dbReference type="KEGG" id="nia:A8C56_22020"/>
<evidence type="ECO:0000256" key="4">
    <source>
        <dbReference type="RuleBase" id="RU362118"/>
    </source>
</evidence>
<dbReference type="GO" id="GO:0019346">
    <property type="term" value="P:transsulfuration"/>
    <property type="evidence" value="ECO:0007669"/>
    <property type="project" value="InterPro"/>
</dbReference>
<dbReference type="Gene3D" id="3.90.1150.10">
    <property type="entry name" value="Aspartate Aminotransferase, domain 1"/>
    <property type="match status" value="1"/>
</dbReference>
<keyword evidence="6" id="KW-1185">Reference proteome</keyword>
<dbReference type="PANTHER" id="PTHR11808">
    <property type="entry name" value="TRANS-SULFURATION ENZYME FAMILY MEMBER"/>
    <property type="match status" value="1"/>
</dbReference>